<dbReference type="SUPFAM" id="SSF54909">
    <property type="entry name" value="Dimeric alpha+beta barrel"/>
    <property type="match status" value="1"/>
</dbReference>
<dbReference type="SMART" id="SM00886">
    <property type="entry name" value="Dabb"/>
    <property type="match status" value="1"/>
</dbReference>
<proteinExistence type="predicted"/>
<name>A0ABV9T2V1_9BACT</name>
<evidence type="ECO:0000313" key="3">
    <source>
        <dbReference type="EMBL" id="MFC4872826.1"/>
    </source>
</evidence>
<dbReference type="Proteomes" id="UP001595818">
    <property type="component" value="Unassembled WGS sequence"/>
</dbReference>
<protein>
    <submittedName>
        <fullName evidence="3">Dabb family protein</fullName>
    </submittedName>
</protein>
<organism evidence="3 4">
    <name type="scientific">Negadavirga shengliensis</name>
    <dbReference type="NCBI Taxonomy" id="1389218"/>
    <lineage>
        <taxon>Bacteria</taxon>
        <taxon>Pseudomonadati</taxon>
        <taxon>Bacteroidota</taxon>
        <taxon>Cytophagia</taxon>
        <taxon>Cytophagales</taxon>
        <taxon>Cyclobacteriaceae</taxon>
        <taxon>Negadavirga</taxon>
    </lineage>
</organism>
<dbReference type="InterPro" id="IPR011008">
    <property type="entry name" value="Dimeric_a/b-barrel"/>
</dbReference>
<accession>A0ABV9T2V1</accession>
<comment type="caution">
    <text evidence="3">The sequence shown here is derived from an EMBL/GenBank/DDBJ whole genome shotgun (WGS) entry which is preliminary data.</text>
</comment>
<evidence type="ECO:0000256" key="1">
    <source>
        <dbReference type="ARBA" id="ARBA00011738"/>
    </source>
</evidence>
<feature type="domain" description="Stress-response A/B barrel" evidence="2">
    <location>
        <begin position="45"/>
        <end position="139"/>
    </location>
</feature>
<reference evidence="4" key="1">
    <citation type="journal article" date="2019" name="Int. J. Syst. Evol. Microbiol.">
        <title>The Global Catalogue of Microorganisms (GCM) 10K type strain sequencing project: providing services to taxonomists for standard genome sequencing and annotation.</title>
        <authorList>
            <consortium name="The Broad Institute Genomics Platform"/>
            <consortium name="The Broad Institute Genome Sequencing Center for Infectious Disease"/>
            <person name="Wu L."/>
            <person name="Ma J."/>
        </authorList>
    </citation>
    <scope>NUCLEOTIDE SEQUENCE [LARGE SCALE GENOMIC DNA]</scope>
    <source>
        <strain evidence="4">CGMCC 4.7466</strain>
    </source>
</reference>
<evidence type="ECO:0000313" key="4">
    <source>
        <dbReference type="Proteomes" id="UP001595818"/>
    </source>
</evidence>
<dbReference type="PANTHER" id="PTHR33178">
    <property type="match status" value="1"/>
</dbReference>
<dbReference type="RefSeq" id="WP_377065405.1">
    <property type="nucleotide sequence ID" value="NZ_JBHSJJ010000007.1"/>
</dbReference>
<dbReference type="Pfam" id="PF07876">
    <property type="entry name" value="Dabb"/>
    <property type="match status" value="1"/>
</dbReference>
<comment type="subunit">
    <text evidence="1">Homodimer.</text>
</comment>
<dbReference type="PROSITE" id="PS51257">
    <property type="entry name" value="PROKAR_LIPOPROTEIN"/>
    <property type="match status" value="1"/>
</dbReference>
<gene>
    <name evidence="3" type="ORF">ACFPFU_14110</name>
</gene>
<dbReference type="InterPro" id="IPR013097">
    <property type="entry name" value="Dabb"/>
</dbReference>
<dbReference type="InterPro" id="IPR044662">
    <property type="entry name" value="HS1/DABB1-like"/>
</dbReference>
<dbReference type="PANTHER" id="PTHR33178:SF10">
    <property type="entry name" value="STRESS-RESPONSE A_B BARREL DOMAIN-CONTAINING PROTEIN"/>
    <property type="match status" value="1"/>
</dbReference>
<dbReference type="PROSITE" id="PS51502">
    <property type="entry name" value="S_R_A_B_BARREL"/>
    <property type="match status" value="1"/>
</dbReference>
<sequence>MKTFFIYSVSLLLLAGYGCQSRTANQSTDQPQPAMKEVKSEKPLLRHVVLLKFKDESSLEDIKKVEEAFIALKDKIPQIKTFEWGTNNSPEGLNKGLTHCFLVSFESEEDREIYLPHPAHKEFVDVLSPHLDDVTVIDYWPQ</sequence>
<dbReference type="Gene3D" id="3.30.70.100">
    <property type="match status" value="1"/>
</dbReference>
<evidence type="ECO:0000259" key="2">
    <source>
        <dbReference type="PROSITE" id="PS51502"/>
    </source>
</evidence>
<dbReference type="EMBL" id="JBHSJJ010000007">
    <property type="protein sequence ID" value="MFC4872826.1"/>
    <property type="molecule type" value="Genomic_DNA"/>
</dbReference>
<keyword evidence="4" id="KW-1185">Reference proteome</keyword>